<dbReference type="RefSeq" id="WP_121988451.1">
    <property type="nucleotide sequence ID" value="NZ_OUNR01000001.1"/>
</dbReference>
<feature type="domain" description="DUF2726" evidence="1">
    <location>
        <begin position="45"/>
        <end position="159"/>
    </location>
</feature>
<sequence>MDVILIGSLVVGVLVLLLWKRSPASDKMKSHRPVFPAGTKVNPAPLLTEQEVLLYNLLRLAVQDQYLVFSQVPLWAFVHIDAPGEIRSQAFRQIALKRVAFVLVHPGSRQVEQVVQVEDSVVRGGQGNRQRVIESVLDAAGIKLVTLRVQKSYTVPALASLLGCEPDES</sequence>
<dbReference type="EMBL" id="OUNR01000001">
    <property type="protein sequence ID" value="SPP64019.1"/>
    <property type="molecule type" value="Genomic_DNA"/>
</dbReference>
<dbReference type="InterPro" id="IPR024402">
    <property type="entry name" value="DUF2726"/>
</dbReference>
<protein>
    <recommendedName>
        <fullName evidence="1">DUF2726 domain-containing protein</fullName>
    </recommendedName>
</protein>
<gene>
    <name evidence="2" type="ORF">NITLEN_11105</name>
</gene>
<dbReference type="OrthoDB" id="9803148at2"/>
<reference evidence="3" key="1">
    <citation type="submission" date="2018-04" db="EMBL/GenBank/DDBJ databases">
        <authorList>
            <person name="Lucker S."/>
            <person name="Sakoula D."/>
        </authorList>
    </citation>
    <scope>NUCLEOTIDE SEQUENCE [LARGE SCALE GENOMIC DNA]</scope>
</reference>
<keyword evidence="3" id="KW-1185">Reference proteome</keyword>
<dbReference type="Proteomes" id="UP000248168">
    <property type="component" value="Unassembled WGS sequence"/>
</dbReference>
<dbReference type="AlphaFoldDB" id="A0A330L4A6"/>
<dbReference type="InParanoid" id="A0A330L4A6"/>
<organism evidence="2 3">
    <name type="scientific">Nitrospira lenta</name>
    <dbReference type="NCBI Taxonomy" id="1436998"/>
    <lineage>
        <taxon>Bacteria</taxon>
        <taxon>Pseudomonadati</taxon>
        <taxon>Nitrospirota</taxon>
        <taxon>Nitrospiria</taxon>
        <taxon>Nitrospirales</taxon>
        <taxon>Nitrospiraceae</taxon>
        <taxon>Nitrospira</taxon>
    </lineage>
</organism>
<evidence type="ECO:0000313" key="3">
    <source>
        <dbReference type="Proteomes" id="UP000248168"/>
    </source>
</evidence>
<evidence type="ECO:0000259" key="1">
    <source>
        <dbReference type="Pfam" id="PF10881"/>
    </source>
</evidence>
<accession>A0A330L4A6</accession>
<name>A0A330L4A6_9BACT</name>
<evidence type="ECO:0000313" key="2">
    <source>
        <dbReference type="EMBL" id="SPP64019.1"/>
    </source>
</evidence>
<proteinExistence type="predicted"/>
<dbReference type="Pfam" id="PF10881">
    <property type="entry name" value="DUF2726"/>
    <property type="match status" value="1"/>
</dbReference>